<name>A0A0K1E4Z8_CHOCO</name>
<keyword evidence="3" id="KW-1185">Reference proteome</keyword>
<evidence type="ECO:0000313" key="2">
    <source>
        <dbReference type="EMBL" id="AKT35956.1"/>
    </source>
</evidence>
<evidence type="ECO:0000256" key="1">
    <source>
        <dbReference type="SAM" id="MobiDB-lite"/>
    </source>
</evidence>
<dbReference type="AlphaFoldDB" id="A0A0K1E4Z8"/>
<reference evidence="2 3" key="1">
    <citation type="submission" date="2015-07" db="EMBL/GenBank/DDBJ databases">
        <title>Genome analysis of myxobacterium Chondromyces crocatus Cm c5 reveals a high potential for natural compound synthesis and the genetic basis for the loss of fruiting body formation.</title>
        <authorList>
            <person name="Zaburannyi N."/>
            <person name="Bunk B."/>
            <person name="Maier J."/>
            <person name="Overmann J."/>
            <person name="Mueller R."/>
        </authorList>
    </citation>
    <scope>NUCLEOTIDE SEQUENCE [LARGE SCALE GENOMIC DNA]</scope>
    <source>
        <strain evidence="2 3">Cm c5</strain>
    </source>
</reference>
<protein>
    <recommendedName>
        <fullName evidence="4">STAS/SEC14 domain-containing protein</fullName>
    </recommendedName>
</protein>
<feature type="compositionally biased region" description="Polar residues" evidence="1">
    <location>
        <begin position="34"/>
        <end position="47"/>
    </location>
</feature>
<proteinExistence type="predicted"/>
<organism evidence="2 3">
    <name type="scientific">Chondromyces crocatus</name>
    <dbReference type="NCBI Taxonomy" id="52"/>
    <lineage>
        <taxon>Bacteria</taxon>
        <taxon>Pseudomonadati</taxon>
        <taxon>Myxococcota</taxon>
        <taxon>Polyangia</taxon>
        <taxon>Polyangiales</taxon>
        <taxon>Polyangiaceae</taxon>
        <taxon>Chondromyces</taxon>
    </lineage>
</organism>
<accession>A0A0K1E4Z8</accession>
<evidence type="ECO:0008006" key="4">
    <source>
        <dbReference type="Google" id="ProtNLM"/>
    </source>
</evidence>
<feature type="region of interest" description="Disordered" evidence="1">
    <location>
        <begin position="15"/>
        <end position="47"/>
    </location>
</feature>
<gene>
    <name evidence="2" type="ORF">CMC5_000680</name>
</gene>
<dbReference type="Proteomes" id="UP000067626">
    <property type="component" value="Chromosome"/>
</dbReference>
<sequence length="180" mass="19603">MHRALVGSADAMKDSWVDTPGAARDTPTPAVPMSRTNPSSGSQRQGGLNATLKFEAPDILVTALIGDLDAADTARIAAEARRIAAARSWALLLCDISRIGTLTSEARRTAVDGFRAVPIRGIAFYGGSRNSRSQSTLMANAMSLLSSRRDESPIRFFMTEAEARTWLGQRRDELKRVQRR</sequence>
<dbReference type="KEGG" id="ccro:CMC5_000680"/>
<evidence type="ECO:0000313" key="3">
    <source>
        <dbReference type="Proteomes" id="UP000067626"/>
    </source>
</evidence>
<dbReference type="EMBL" id="CP012159">
    <property type="protein sequence ID" value="AKT35956.1"/>
    <property type="molecule type" value="Genomic_DNA"/>
</dbReference>